<reference evidence="5 6" key="1">
    <citation type="submission" date="2018-07" db="EMBL/GenBank/DDBJ databases">
        <title>Genome sequencing of oomycete isolates from Chile give support for New Zealand origin for Phytophthora kernoviae and make available the first Nothophytophthora sp. genome.</title>
        <authorList>
            <person name="Studholme D.J."/>
            <person name="Sanfuentes E."/>
            <person name="Panda P."/>
            <person name="Hill R."/>
            <person name="Sambles C."/>
            <person name="Grant M."/>
            <person name="Williams N.M."/>
            <person name="Mcdougal R.L."/>
        </authorList>
    </citation>
    <scope>NUCLEOTIDE SEQUENCE [LARGE SCALE GENOMIC DNA]</scope>
    <source>
        <strain evidence="4">Chile6</strain>
        <strain evidence="3">Chile7</strain>
    </source>
</reference>
<dbReference type="PROSITE" id="PS51257">
    <property type="entry name" value="PROKAR_LIPOPROTEIN"/>
    <property type="match status" value="1"/>
</dbReference>
<protein>
    <recommendedName>
        <fullName evidence="7">Serine aminopeptidase S33 domain-containing protein</fullName>
    </recommendedName>
</protein>
<accession>A0A3F2S1P2</accession>
<dbReference type="Proteomes" id="UP000284657">
    <property type="component" value="Unassembled WGS sequence"/>
</dbReference>
<dbReference type="PANTHER" id="PTHR43358">
    <property type="entry name" value="ALPHA/BETA-HYDROLASE"/>
    <property type="match status" value="1"/>
</dbReference>
<feature type="transmembrane region" description="Helical" evidence="1">
    <location>
        <begin position="330"/>
        <end position="351"/>
    </location>
</feature>
<keyword evidence="1" id="KW-0472">Membrane</keyword>
<dbReference type="InterPro" id="IPR029058">
    <property type="entry name" value="AB_hydrolase_fold"/>
</dbReference>
<feature type="signal peptide" evidence="2">
    <location>
        <begin position="1"/>
        <end position="20"/>
    </location>
</feature>
<name>A0A3F2S1P2_9STRA</name>
<keyword evidence="1" id="KW-1133">Transmembrane helix</keyword>
<dbReference type="OrthoDB" id="10249433at2759"/>
<evidence type="ECO:0000313" key="6">
    <source>
        <dbReference type="Proteomes" id="UP000284657"/>
    </source>
</evidence>
<feature type="chain" id="PRO_5036082352" description="Serine aminopeptidase S33 domain-containing protein" evidence="2">
    <location>
        <begin position="21"/>
        <end position="710"/>
    </location>
</feature>
<evidence type="ECO:0000256" key="2">
    <source>
        <dbReference type="SAM" id="SignalP"/>
    </source>
</evidence>
<dbReference type="Proteomes" id="UP000277300">
    <property type="component" value="Unassembled WGS sequence"/>
</dbReference>
<dbReference type="PANTHER" id="PTHR43358:SF4">
    <property type="entry name" value="ALPHA_BETA HYDROLASE FOLD-1 DOMAIN-CONTAINING PROTEIN"/>
    <property type="match status" value="1"/>
</dbReference>
<evidence type="ECO:0000256" key="1">
    <source>
        <dbReference type="SAM" id="Phobius"/>
    </source>
</evidence>
<evidence type="ECO:0008006" key="7">
    <source>
        <dbReference type="Google" id="ProtNLM"/>
    </source>
</evidence>
<evidence type="ECO:0000313" key="5">
    <source>
        <dbReference type="Proteomes" id="UP000277300"/>
    </source>
</evidence>
<keyword evidence="2" id="KW-0732">Signal</keyword>
<organism evidence="4 5">
    <name type="scientific">Phytophthora kernoviae</name>
    <dbReference type="NCBI Taxonomy" id="325452"/>
    <lineage>
        <taxon>Eukaryota</taxon>
        <taxon>Sar</taxon>
        <taxon>Stramenopiles</taxon>
        <taxon>Oomycota</taxon>
        <taxon>Peronosporomycetes</taxon>
        <taxon>Peronosporales</taxon>
        <taxon>Peronosporaceae</taxon>
        <taxon>Phytophthora</taxon>
    </lineage>
</organism>
<dbReference type="SUPFAM" id="SSF53474">
    <property type="entry name" value="alpha/beta-Hydrolases"/>
    <property type="match status" value="1"/>
</dbReference>
<dbReference type="EMBL" id="MBDO02000012">
    <property type="protein sequence ID" value="RLN68564.1"/>
    <property type="molecule type" value="Genomic_DNA"/>
</dbReference>
<dbReference type="AlphaFoldDB" id="A0A3F2S1P2"/>
<feature type="transmembrane region" description="Helical" evidence="1">
    <location>
        <begin position="174"/>
        <end position="197"/>
    </location>
</feature>
<dbReference type="InterPro" id="IPR052920">
    <property type="entry name" value="DNA-binding_regulatory"/>
</dbReference>
<proteinExistence type="predicted"/>
<dbReference type="EMBL" id="MBAD02001932">
    <property type="protein sequence ID" value="RLN51001.1"/>
    <property type="molecule type" value="Genomic_DNA"/>
</dbReference>
<keyword evidence="1" id="KW-0812">Transmembrane</keyword>
<gene>
    <name evidence="3" type="ORF">BBJ29_008572</name>
    <name evidence="4" type="ORF">BBP00_00000932</name>
</gene>
<evidence type="ECO:0000313" key="4">
    <source>
        <dbReference type="EMBL" id="RLN68564.1"/>
    </source>
</evidence>
<evidence type="ECO:0000313" key="3">
    <source>
        <dbReference type="EMBL" id="RLN51001.1"/>
    </source>
</evidence>
<sequence>MHHRCVVVAAIASLSCVATAIETSFQCQFEYEAPILHRDGQMAVGPRVRWNTQSIVSGFGMEQGAQLELQVTEFQATTWRAYSVLKLREVHIRSDYVLCHYPASMRFAVPPPGQEGALPWTLKFDVPQASLYTLQAQVCGAASVNITGSVNMVNVGYDGELSEHLGVQELGLRLLYKVLLAAYLVGLVLLVLGCYVWRRNVPKIYYAYQAAVQMKAISITLKLGCYHGRSTHGEVSWFLDAAQDMGESVTSATLLVVAVNKALCRPTDAQKCRSYLLSEYALQSMLMLGVIVALNYTIAQLKLEVDYERWNSFVTPLAYMKLDQFQRFRFVFLGYLLMPTFLLILNMEIFADGELEAELKRLGGTGDASVKQLLGKGYRDVVQLVIRPQRALYNVEDLGPVRFRVSELSVDPTADNVTEARRRDFVMLNDRGLKVCCSHWQLFSEDGHKPAVTPCLIYLHSNIGSRMDALRVRDAALRRGFSVFAFDCCGSGLSDGVYVTMGWNEAMDLFAVLQTLEHDESVSDICLYAHSMGTFPVVVNMALRAAGAADKKMLKKLEALPHSLRTGQAPKLVKPIRGIVLDSGYASMTHVNEGLLRQMQDEGFPVPKAMMKLAMATINKSVKKRTEVDIELLRPVDYVGLCYAPALFVAAENDQYVPSEQSDELASKYAGLSKVKRVIGAHYDPRDPATYEEAVEFLHAAIYPTGSKLP</sequence>
<dbReference type="Gene3D" id="3.40.50.1820">
    <property type="entry name" value="alpha/beta hydrolase"/>
    <property type="match status" value="1"/>
</dbReference>
<comment type="caution">
    <text evidence="4">The sequence shown here is derived from an EMBL/GenBank/DDBJ whole genome shotgun (WGS) entry which is preliminary data.</text>
</comment>